<feature type="domain" description="EGF-like" evidence="1">
    <location>
        <begin position="149"/>
        <end position="189"/>
    </location>
</feature>
<name>V6TNI7_GIAIN</name>
<organism evidence="2 3">
    <name type="scientific">Giardia intestinalis</name>
    <name type="common">Giardia lamblia</name>
    <dbReference type="NCBI Taxonomy" id="5741"/>
    <lineage>
        <taxon>Eukaryota</taxon>
        <taxon>Metamonada</taxon>
        <taxon>Diplomonadida</taxon>
        <taxon>Hexamitidae</taxon>
        <taxon>Giardiinae</taxon>
        <taxon>Giardia</taxon>
    </lineage>
</organism>
<accession>V6TNI7</accession>
<dbReference type="VEuPathDB" id="GiardiaDB:GL50581_3335"/>
<comment type="caution">
    <text evidence="2">The sequence shown here is derived from an EMBL/GenBank/DDBJ whole genome shotgun (WGS) entry which is preliminary data.</text>
</comment>
<dbReference type="InterPro" id="IPR009030">
    <property type="entry name" value="Growth_fac_rcpt_cys_sf"/>
</dbReference>
<dbReference type="AlphaFoldDB" id="V6TNI7"/>
<gene>
    <name evidence="2" type="ORF">GSB_154966</name>
</gene>
<dbReference type="InterPro" id="IPR052798">
    <property type="entry name" value="Giardia_VSA"/>
</dbReference>
<dbReference type="PANTHER" id="PTHR23275">
    <property type="entry name" value="CABRIOLET.-RELATED"/>
    <property type="match status" value="1"/>
</dbReference>
<dbReference type="InterPro" id="IPR006212">
    <property type="entry name" value="Furin_repeat"/>
</dbReference>
<feature type="domain" description="EGF-like" evidence="1">
    <location>
        <begin position="263"/>
        <end position="298"/>
    </location>
</feature>
<dbReference type="CDD" id="cd00064">
    <property type="entry name" value="FU"/>
    <property type="match status" value="1"/>
</dbReference>
<evidence type="ECO:0000313" key="3">
    <source>
        <dbReference type="Proteomes" id="UP000018040"/>
    </source>
</evidence>
<reference evidence="2 3" key="2">
    <citation type="journal article" date="2013" name="Genome Biol. Evol.">
        <title>Genome sequencing of Giardia lamblia genotypes A2 and B isolates (DH and GS) and comparative analysis with the genomes of genotypes A1 and E (WB and Pig).</title>
        <authorList>
            <person name="Adam R.D."/>
            <person name="Dahlstrom E.W."/>
            <person name="Martens C.A."/>
            <person name="Bruno D.P."/>
            <person name="Barbian K.D."/>
            <person name="Ricklefs S.M."/>
            <person name="Hernandez M.M."/>
            <person name="Narla N.P."/>
            <person name="Patel R.B."/>
            <person name="Porcella S.F."/>
            <person name="Nash T.E."/>
        </authorList>
    </citation>
    <scope>NUCLEOTIDE SEQUENCE [LARGE SCALE GENOMIC DNA]</scope>
    <source>
        <strain evidence="2 3">GS</strain>
    </source>
</reference>
<reference evidence="3" key="1">
    <citation type="submission" date="2012-02" db="EMBL/GenBank/DDBJ databases">
        <title>Genome sequencing of Giardia lamblia Genotypes A2 and B isolates (DH and GS) and comparative analysis with the genomes of Genotypes A1 and E (WB and Pig).</title>
        <authorList>
            <person name="Adam R."/>
            <person name="Dahlstrom E."/>
            <person name="Martens C."/>
            <person name="Bruno D."/>
            <person name="Barbian K."/>
            <person name="Porcella S.F."/>
            <person name="Nash T."/>
        </authorList>
    </citation>
    <scope>NUCLEOTIDE SEQUENCE</scope>
    <source>
        <strain evidence="3">GS</strain>
    </source>
</reference>
<dbReference type="EMBL" id="AHHH01000407">
    <property type="protein sequence ID" value="ESU39927.1"/>
    <property type="molecule type" value="Genomic_DNA"/>
</dbReference>
<dbReference type="InterPro" id="IPR005127">
    <property type="entry name" value="Giardia_VSP"/>
</dbReference>
<feature type="domain" description="EGF-like" evidence="1">
    <location>
        <begin position="50"/>
        <end position="94"/>
    </location>
</feature>
<dbReference type="SMART" id="SM00181">
    <property type="entry name" value="EGF"/>
    <property type="match status" value="6"/>
</dbReference>
<dbReference type="SUPFAM" id="SSF57184">
    <property type="entry name" value="Growth factor receptor domain"/>
    <property type="match status" value="3"/>
</dbReference>
<evidence type="ECO:0000259" key="1">
    <source>
        <dbReference type="SMART" id="SM00181"/>
    </source>
</evidence>
<dbReference type="InterPro" id="IPR000742">
    <property type="entry name" value="EGF"/>
</dbReference>
<protein>
    <submittedName>
        <fullName evidence="2">Variant-specific surface protein</fullName>
    </submittedName>
</protein>
<dbReference type="VEuPathDB" id="GiardiaDB:GL50581_3193"/>
<dbReference type="PANTHER" id="PTHR23275:SF100">
    <property type="entry name" value="EGF-LIKE DOMAIN-CONTAINING PROTEIN"/>
    <property type="match status" value="1"/>
</dbReference>
<sequence>MGGCYKAGQAPGSEICTAAEGGRCTTCKTEGNYIFQNTATTVTLGNECILCSDATDKDGYQGVENCNKCTAPNSVPGSATCNTCKAGFSGASCTTPCGGSCASCDKSNENTCTSCSGSKYLKDSQCVEEAGNGCGNGKYADPQSNTCAECGITDCDTCTYDAALQGPKCLTCTSPKMIKTEVDGITTCVAAAQCATLSTDGTHFLNQAKNKCLLCSDITTDDSGNGNTGVANCKTCQKAADNQNPTCSACLDGYFSASGACTKCAANCATCTSNQIDTCTACLPGFFLKTDGLNKECISCGDTANGGIDGCAECSNAGTFKCTKCKANYKKSGSNPVTCTKVCEDPTACGGTAGSCGAIVINASGEMTYYCSLCGDSNQFPIDGICTDQQQQNTCAKGVCTSCTTGYFLYMGGCYKVDQEPGSLMCSKATTAGVCDTPNANNRYFAVPGAKATDQSVLACENPFGTTTGSNSDIKAYVGVEGCKTCETPTAPSPAGMAAAKCTACDEGKALTGSGYGCVTCSVPGCSACRADNACEACSDGYRLEGGTCVRTGGNLSMDAIAGISVTKSSSALYC</sequence>
<dbReference type="VEuPathDB" id="GiardiaDB:DHA2_152899"/>
<feature type="domain" description="EGF-like" evidence="1">
    <location>
        <begin position="214"/>
        <end position="262"/>
    </location>
</feature>
<feature type="domain" description="EGF-like" evidence="1">
    <location>
        <begin position="299"/>
        <end position="340"/>
    </location>
</feature>
<proteinExistence type="predicted"/>
<evidence type="ECO:0000313" key="2">
    <source>
        <dbReference type="EMBL" id="ESU39927.1"/>
    </source>
</evidence>
<dbReference type="VEuPathDB" id="GiardiaDB:QR46_4933"/>
<dbReference type="Pfam" id="PF03302">
    <property type="entry name" value="VSP"/>
    <property type="match status" value="1"/>
</dbReference>
<dbReference type="SMART" id="SM00261">
    <property type="entry name" value="FU"/>
    <property type="match status" value="4"/>
</dbReference>
<dbReference type="Proteomes" id="UP000018040">
    <property type="component" value="Unassembled WGS sequence"/>
</dbReference>
<feature type="domain" description="EGF-like" evidence="1">
    <location>
        <begin position="520"/>
        <end position="550"/>
    </location>
</feature>
<dbReference type="Gene3D" id="2.10.220.10">
    <property type="entry name" value="Hormone Receptor, Insulin-like Growth Factor Receptor 1, Chain A, domain 2"/>
    <property type="match status" value="3"/>
</dbReference>